<dbReference type="Proteomes" id="UP000053815">
    <property type="component" value="Unassembled WGS sequence"/>
</dbReference>
<evidence type="ECO:0000313" key="11">
    <source>
        <dbReference type="EMBL" id="GAN01926.1"/>
    </source>
</evidence>
<gene>
    <name evidence="11" type="ORF">MAM1_0014c01363</name>
</gene>
<keyword evidence="4" id="KW-0227">DNA damage</keyword>
<sequence>MSASTSALEDLPDVENREQQAFVKFFRGLDSPEENTIRLFEREANGSVYYTFHADDASYVAKHVYETTSVIQYWYGDHTTGLPTTKLTNKAAESFLRDLLLNKHMRIEIWKFVQNGWQIIRRASPGNLQDVEDFLFSSTHMTSAPVVLAIKYNVSDDNKLVGVAFADTTIRQLGVSQFIDNELYSNLESLIIQLGVKECLLLAAGGGREEKDVEGHKIRGILERCNVIATERKKSDYDSKHIAQDLNRLLEGDISVEALRKDLIYCMCIIYTYILFA</sequence>
<dbReference type="GO" id="GO:0005524">
    <property type="term" value="F:ATP binding"/>
    <property type="evidence" value="ECO:0007669"/>
    <property type="project" value="UniProtKB-KW"/>
</dbReference>
<organism evidence="11">
    <name type="scientific">Mucor ambiguus</name>
    <dbReference type="NCBI Taxonomy" id="91626"/>
    <lineage>
        <taxon>Eukaryota</taxon>
        <taxon>Fungi</taxon>
        <taxon>Fungi incertae sedis</taxon>
        <taxon>Mucoromycota</taxon>
        <taxon>Mucoromycotina</taxon>
        <taxon>Mucoromycetes</taxon>
        <taxon>Mucorales</taxon>
        <taxon>Mucorineae</taxon>
        <taxon>Mucoraceae</taxon>
        <taxon>Mucor</taxon>
    </lineage>
</organism>
<evidence type="ECO:0000256" key="6">
    <source>
        <dbReference type="ARBA" id="ARBA00023125"/>
    </source>
</evidence>
<keyword evidence="7" id="KW-0234">DNA repair</keyword>
<keyword evidence="12" id="KW-1185">Reference proteome</keyword>
<dbReference type="GO" id="GO:0006298">
    <property type="term" value="P:mismatch repair"/>
    <property type="evidence" value="ECO:0007669"/>
    <property type="project" value="InterPro"/>
</dbReference>
<dbReference type="InterPro" id="IPR036678">
    <property type="entry name" value="MutS_con_dom_sf"/>
</dbReference>
<protein>
    <submittedName>
        <fullName evidence="11">Uncharacterized protein</fullName>
    </submittedName>
</protein>
<evidence type="ECO:0000259" key="10">
    <source>
        <dbReference type="Pfam" id="PF05188"/>
    </source>
</evidence>
<dbReference type="InterPro" id="IPR007860">
    <property type="entry name" value="DNA_mmatch_repair_MutS_con_dom"/>
</dbReference>
<dbReference type="InterPro" id="IPR016151">
    <property type="entry name" value="DNA_mismatch_repair_MutS_N"/>
</dbReference>
<dbReference type="AlphaFoldDB" id="A0A0C9M0Z2"/>
<keyword evidence="5" id="KW-0067">ATP-binding</keyword>
<dbReference type="InterPro" id="IPR007695">
    <property type="entry name" value="DNA_mismatch_repair_MutS-lik_N"/>
</dbReference>
<dbReference type="GO" id="GO:0005634">
    <property type="term" value="C:nucleus"/>
    <property type="evidence" value="ECO:0007669"/>
    <property type="project" value="UniProtKB-SubCell"/>
</dbReference>
<dbReference type="EMBL" id="DF836303">
    <property type="protein sequence ID" value="GAN01926.1"/>
    <property type="molecule type" value="Genomic_DNA"/>
</dbReference>
<proteinExistence type="inferred from homology"/>
<dbReference type="STRING" id="91626.A0A0C9M0Z2"/>
<reference evidence="11" key="1">
    <citation type="submission" date="2014-09" db="EMBL/GenBank/DDBJ databases">
        <title>Draft genome sequence of an oleaginous Mucoromycotina fungus Mucor ambiguus NBRC6742.</title>
        <authorList>
            <person name="Takeda I."/>
            <person name="Yamane N."/>
            <person name="Morita T."/>
            <person name="Tamano K."/>
            <person name="Machida M."/>
            <person name="Baker S."/>
            <person name="Koike H."/>
        </authorList>
    </citation>
    <scope>NUCLEOTIDE SEQUENCE</scope>
    <source>
        <strain evidence="11">NBRC 6742</strain>
    </source>
</reference>
<evidence type="ECO:0000256" key="5">
    <source>
        <dbReference type="ARBA" id="ARBA00022840"/>
    </source>
</evidence>
<dbReference type="OrthoDB" id="295033at2759"/>
<name>A0A0C9M0Z2_9FUNG</name>
<feature type="domain" description="DNA mismatch repair protein MutS-like N-terminal" evidence="9">
    <location>
        <begin position="21"/>
        <end position="131"/>
    </location>
</feature>
<keyword evidence="8" id="KW-0539">Nucleus</keyword>
<evidence type="ECO:0000256" key="8">
    <source>
        <dbReference type="ARBA" id="ARBA00023242"/>
    </source>
</evidence>
<evidence type="ECO:0000259" key="9">
    <source>
        <dbReference type="Pfam" id="PF01624"/>
    </source>
</evidence>
<evidence type="ECO:0000256" key="4">
    <source>
        <dbReference type="ARBA" id="ARBA00022763"/>
    </source>
</evidence>
<keyword evidence="3" id="KW-0547">Nucleotide-binding</keyword>
<keyword evidence="6" id="KW-0238">DNA-binding</keyword>
<accession>A0A0C9M0Z2</accession>
<evidence type="ECO:0000313" key="12">
    <source>
        <dbReference type="Proteomes" id="UP000053815"/>
    </source>
</evidence>
<feature type="domain" description="DNA mismatch repair protein MutS connector" evidence="10">
    <location>
        <begin position="147"/>
        <end position="262"/>
    </location>
</feature>
<dbReference type="FunFam" id="3.30.420.110:FF:000002">
    <property type="entry name" value="DNA mismatch repair protein"/>
    <property type="match status" value="1"/>
</dbReference>
<evidence type="ECO:0000256" key="2">
    <source>
        <dbReference type="ARBA" id="ARBA00006271"/>
    </source>
</evidence>
<evidence type="ECO:0000256" key="3">
    <source>
        <dbReference type="ARBA" id="ARBA00022741"/>
    </source>
</evidence>
<dbReference type="GO" id="GO:0030983">
    <property type="term" value="F:mismatched DNA binding"/>
    <property type="evidence" value="ECO:0007669"/>
    <property type="project" value="InterPro"/>
</dbReference>
<dbReference type="Pfam" id="PF05188">
    <property type="entry name" value="MutS_II"/>
    <property type="match status" value="1"/>
</dbReference>
<comment type="similarity">
    <text evidence="2">Belongs to the DNA mismatch repair MutS family.</text>
</comment>
<dbReference type="Gene3D" id="3.40.1170.10">
    <property type="entry name" value="DNA repair protein MutS, domain I"/>
    <property type="match status" value="1"/>
</dbReference>
<comment type="subcellular location">
    <subcellularLocation>
        <location evidence="1">Nucleus</location>
    </subcellularLocation>
</comment>
<dbReference type="Pfam" id="PF01624">
    <property type="entry name" value="MutS_I"/>
    <property type="match status" value="1"/>
</dbReference>
<dbReference type="Gene3D" id="3.30.420.110">
    <property type="entry name" value="MutS, connector domain"/>
    <property type="match status" value="1"/>
</dbReference>
<evidence type="ECO:0000256" key="1">
    <source>
        <dbReference type="ARBA" id="ARBA00004123"/>
    </source>
</evidence>
<evidence type="ECO:0000256" key="7">
    <source>
        <dbReference type="ARBA" id="ARBA00023204"/>
    </source>
</evidence>